<reference evidence="3 4" key="1">
    <citation type="journal article" date="2013" name="Nature">
        <title>Insights into bilaterian evolution from three spiralian genomes.</title>
        <authorList>
            <person name="Simakov O."/>
            <person name="Marletaz F."/>
            <person name="Cho S.J."/>
            <person name="Edsinger-Gonzales E."/>
            <person name="Havlak P."/>
            <person name="Hellsten U."/>
            <person name="Kuo D.H."/>
            <person name="Larsson T."/>
            <person name="Lv J."/>
            <person name="Arendt D."/>
            <person name="Savage R."/>
            <person name="Osoegawa K."/>
            <person name="de Jong P."/>
            <person name="Grimwood J."/>
            <person name="Chapman J.A."/>
            <person name="Shapiro H."/>
            <person name="Aerts A."/>
            <person name="Otillar R.P."/>
            <person name="Terry A.Y."/>
            <person name="Boore J.L."/>
            <person name="Grigoriev I.V."/>
            <person name="Lindberg D.R."/>
            <person name="Seaver E.C."/>
            <person name="Weisblat D.A."/>
            <person name="Putnam N.H."/>
            <person name="Rokhsar D.S."/>
        </authorList>
    </citation>
    <scope>NUCLEOTIDE SEQUENCE [LARGE SCALE GENOMIC DNA]</scope>
</reference>
<evidence type="ECO:0000256" key="1">
    <source>
        <dbReference type="SAM" id="MobiDB-lite"/>
    </source>
</evidence>
<feature type="region of interest" description="Disordered" evidence="1">
    <location>
        <begin position="471"/>
        <end position="515"/>
    </location>
</feature>
<dbReference type="KEGG" id="lgi:LOTGIDRAFT_163481"/>
<feature type="compositionally biased region" description="Polar residues" evidence="1">
    <location>
        <begin position="414"/>
        <end position="425"/>
    </location>
</feature>
<proteinExistence type="predicted"/>
<dbReference type="OrthoDB" id="6154746at2759"/>
<sequence>MAERRTATTSSERHSLNTQGNHHDSSDTDNEQNSTDADLQYMLTNLSQNAVGGGDSNGSQAPSNSEQLQISTIQREDHAKTVDEIFAFINEGLSSHENALMERSSLTLDIWSSSQHGSNIVNSPGFKSGNIVNFNRPDSLKDPNPEKEIDEFLPEEKTVDLSLTTASWKGRTPPVELVEIGIDDIHHSAKGMSSPLKSEESKHQRSDSFEDIPGSGKFVRNIDVRQKHTIQKSDKTTASSSRTVSKDLNRPLRVKIPQKDLKVKSKDLKKKRRRSPSLTKPSSAQQSTMGETSPSKHHRTSREKVSDTVNATEEFNIYGRVTQGQTALTNNASTSRRHEPGTIHVRLDSQDPRLSLVPSKLSYTKEPGAKEENIKVYVNVNVNMNKDKHRPTINEFDYRGYGRPMLTEHDLSDRSSSTLSENGYENSDIDSSIASDRSLDNNQLSPIPTNIAPFQPSNDLSQLTIDHFRTTHKLGPGGLSPIPSESYESDTPNFPSDFSDLKRTPTNSDGSSDSTIKGIASVVDFDDEDEFRQVASASKRGSGKTKLRKISLENEKSENDRSDYNRSRSYSQPEQYILDKRQNAFLKMEMGLPSEYHKRLEKIPSDPFSDTQKALSFRLHRRSVGDESTDRAFYIGDDETDSINFYSTLTRRSSWNPRSPYSSRVSRTSSILSDSSRGERRIRQLSVDIGEEWENIHQPIRPRTTSDVGSVSSGFSYRSLRKTQQTTEMLAGTEAISFGSVPFRERIESIVKPGALVADDIVPGDIQVTAEIESPVAEIKDVKPDVAVPIVIEVTEPEEELEERSPKIRFLLDNPYNSINQKFHSALHCPCFLFFCFLCCSPAVYWMQRSDYEFDYASEKLAKRYGRRATVLYIIGIALSIFLFSAAIATTYFLLEQELTRKGHLK</sequence>
<feature type="transmembrane region" description="Helical" evidence="2">
    <location>
        <begin position="825"/>
        <end position="848"/>
    </location>
</feature>
<evidence type="ECO:0000256" key="2">
    <source>
        <dbReference type="SAM" id="Phobius"/>
    </source>
</evidence>
<dbReference type="EMBL" id="KB202284">
    <property type="protein sequence ID" value="ESO90971.1"/>
    <property type="molecule type" value="Genomic_DNA"/>
</dbReference>
<feature type="compositionally biased region" description="Basic and acidic residues" evidence="1">
    <location>
        <begin position="197"/>
        <end position="208"/>
    </location>
</feature>
<dbReference type="GeneID" id="20239429"/>
<dbReference type="AlphaFoldDB" id="V4ACE4"/>
<dbReference type="CTD" id="20239429"/>
<feature type="compositionally biased region" description="Polar residues" evidence="1">
    <location>
        <begin position="31"/>
        <end position="50"/>
    </location>
</feature>
<protein>
    <submittedName>
        <fullName evidence="3">Uncharacterized protein</fullName>
    </submittedName>
</protein>
<organism evidence="3 4">
    <name type="scientific">Lottia gigantea</name>
    <name type="common">Giant owl limpet</name>
    <dbReference type="NCBI Taxonomy" id="225164"/>
    <lineage>
        <taxon>Eukaryota</taxon>
        <taxon>Metazoa</taxon>
        <taxon>Spiralia</taxon>
        <taxon>Lophotrochozoa</taxon>
        <taxon>Mollusca</taxon>
        <taxon>Gastropoda</taxon>
        <taxon>Patellogastropoda</taxon>
        <taxon>Lottioidea</taxon>
        <taxon>Lottiidae</taxon>
        <taxon>Lottia</taxon>
    </lineage>
</organism>
<feature type="region of interest" description="Disordered" evidence="1">
    <location>
        <begin position="189"/>
        <end position="341"/>
    </location>
</feature>
<dbReference type="OMA" id="RYENDYA"/>
<feature type="compositionally biased region" description="Polar residues" evidence="1">
    <location>
        <begin position="504"/>
        <end position="515"/>
    </location>
</feature>
<gene>
    <name evidence="3" type="ORF">LOTGIDRAFT_163481</name>
</gene>
<feature type="region of interest" description="Disordered" evidence="1">
    <location>
        <begin position="407"/>
        <end position="458"/>
    </location>
</feature>
<feature type="compositionally biased region" description="Polar residues" evidence="1">
    <location>
        <begin position="284"/>
        <end position="293"/>
    </location>
</feature>
<feature type="compositionally biased region" description="Basic and acidic residues" evidence="1">
    <location>
        <begin position="550"/>
        <end position="566"/>
    </location>
</feature>
<dbReference type="Proteomes" id="UP000030746">
    <property type="component" value="Unassembled WGS sequence"/>
</dbReference>
<feature type="compositionally biased region" description="Basic and acidic residues" evidence="1">
    <location>
        <begin position="1"/>
        <end position="26"/>
    </location>
</feature>
<feature type="compositionally biased region" description="Polar residues" evidence="1">
    <location>
        <begin position="322"/>
        <end position="334"/>
    </location>
</feature>
<feature type="compositionally biased region" description="Polar residues" evidence="1">
    <location>
        <begin position="57"/>
        <end position="71"/>
    </location>
</feature>
<keyword evidence="2" id="KW-0472">Membrane</keyword>
<feature type="compositionally biased region" description="Basic and acidic residues" evidence="1">
    <location>
        <begin position="220"/>
        <end position="235"/>
    </location>
</feature>
<evidence type="ECO:0000313" key="4">
    <source>
        <dbReference type="Proteomes" id="UP000030746"/>
    </source>
</evidence>
<dbReference type="HOGENOM" id="CLU_320368_0_0_1"/>
<feature type="region of interest" description="Disordered" evidence="1">
    <location>
        <begin position="1"/>
        <end position="71"/>
    </location>
</feature>
<keyword evidence="2" id="KW-0812">Transmembrane</keyword>
<evidence type="ECO:0000313" key="3">
    <source>
        <dbReference type="EMBL" id="ESO90971.1"/>
    </source>
</evidence>
<keyword evidence="2" id="KW-1133">Transmembrane helix</keyword>
<name>V4ACE4_LOTGI</name>
<keyword evidence="4" id="KW-1185">Reference proteome</keyword>
<accession>V4ACE4</accession>
<feature type="region of interest" description="Disordered" evidence="1">
    <location>
        <begin position="534"/>
        <end position="573"/>
    </location>
</feature>
<feature type="compositionally biased region" description="Basic and acidic residues" evidence="1">
    <location>
        <begin position="257"/>
        <end position="266"/>
    </location>
</feature>
<feature type="transmembrane region" description="Helical" evidence="2">
    <location>
        <begin position="869"/>
        <end position="895"/>
    </location>
</feature>
<dbReference type="RefSeq" id="XP_009058243.1">
    <property type="nucleotide sequence ID" value="XM_009059995.1"/>
</dbReference>